<protein>
    <submittedName>
        <fullName evidence="5">Uncharacterized protein</fullName>
    </submittedName>
</protein>
<dbReference type="PANTHER" id="PTHR44169:SF6">
    <property type="entry name" value="NADPH-DEPENDENT 1-ACYLDIHYDROXYACETONE PHOSPHATE REDUCTASE"/>
    <property type="match status" value="1"/>
</dbReference>
<dbReference type="SUPFAM" id="SSF51735">
    <property type="entry name" value="NAD(P)-binding Rossmann-fold domains"/>
    <property type="match status" value="1"/>
</dbReference>
<dbReference type="PROSITE" id="PS00061">
    <property type="entry name" value="ADH_SHORT"/>
    <property type="match status" value="1"/>
</dbReference>
<keyword evidence="3" id="KW-0560">Oxidoreductase</keyword>
<organism evidence="5 6">
    <name type="scientific">Cladonia borealis</name>
    <dbReference type="NCBI Taxonomy" id="184061"/>
    <lineage>
        <taxon>Eukaryota</taxon>
        <taxon>Fungi</taxon>
        <taxon>Dikarya</taxon>
        <taxon>Ascomycota</taxon>
        <taxon>Pezizomycotina</taxon>
        <taxon>Lecanoromycetes</taxon>
        <taxon>OSLEUM clade</taxon>
        <taxon>Lecanoromycetidae</taxon>
        <taxon>Lecanorales</taxon>
        <taxon>Lecanorineae</taxon>
        <taxon>Cladoniaceae</taxon>
        <taxon>Cladonia</taxon>
    </lineage>
</organism>
<dbReference type="AlphaFoldDB" id="A0AA39V8X4"/>
<evidence type="ECO:0000313" key="6">
    <source>
        <dbReference type="Proteomes" id="UP001166286"/>
    </source>
</evidence>
<reference evidence="5" key="1">
    <citation type="submission" date="2023-03" db="EMBL/GenBank/DDBJ databases">
        <title>Complete genome of Cladonia borealis.</title>
        <authorList>
            <person name="Park H."/>
        </authorList>
    </citation>
    <scope>NUCLEOTIDE SEQUENCE</scope>
    <source>
        <strain evidence="5">ANT050790</strain>
    </source>
</reference>
<dbReference type="Gene3D" id="3.40.50.720">
    <property type="entry name" value="NAD(P)-binding Rossmann-like Domain"/>
    <property type="match status" value="1"/>
</dbReference>
<accession>A0AA39V8X4</accession>
<dbReference type="PANTHER" id="PTHR44169">
    <property type="entry name" value="NADPH-DEPENDENT 1-ACYLDIHYDROXYACETONE PHOSPHATE REDUCTASE"/>
    <property type="match status" value="1"/>
</dbReference>
<dbReference type="PRINTS" id="PR00080">
    <property type="entry name" value="SDRFAMILY"/>
</dbReference>
<comment type="caution">
    <text evidence="5">The sequence shown here is derived from an EMBL/GenBank/DDBJ whole genome shotgun (WGS) entry which is preliminary data.</text>
</comment>
<name>A0AA39V8X4_9LECA</name>
<comment type="similarity">
    <text evidence="1 4">Belongs to the short-chain dehydrogenases/reductases (SDR) family.</text>
</comment>
<evidence type="ECO:0000313" key="5">
    <source>
        <dbReference type="EMBL" id="KAK0513840.1"/>
    </source>
</evidence>
<dbReference type="EMBL" id="JAFEKC020000006">
    <property type="protein sequence ID" value="KAK0513840.1"/>
    <property type="molecule type" value="Genomic_DNA"/>
</dbReference>
<keyword evidence="6" id="KW-1185">Reference proteome</keyword>
<proteinExistence type="inferred from homology"/>
<dbReference type="Pfam" id="PF00106">
    <property type="entry name" value="adh_short"/>
    <property type="match status" value="1"/>
</dbReference>
<evidence type="ECO:0000256" key="4">
    <source>
        <dbReference type="RuleBase" id="RU000363"/>
    </source>
</evidence>
<evidence type="ECO:0000256" key="3">
    <source>
        <dbReference type="ARBA" id="ARBA00023002"/>
    </source>
</evidence>
<dbReference type="GO" id="GO:0000140">
    <property type="term" value="F:acylglycerone-phosphate reductase (NADP+) activity"/>
    <property type="evidence" value="ECO:0007669"/>
    <property type="project" value="TreeGrafter"/>
</dbReference>
<evidence type="ECO:0000256" key="1">
    <source>
        <dbReference type="ARBA" id="ARBA00006484"/>
    </source>
</evidence>
<dbReference type="Proteomes" id="UP001166286">
    <property type="component" value="Unassembled WGS sequence"/>
</dbReference>
<sequence length="193" mass="20475">MTPKTVLTTGYSAGGIGSALAEAFKKAWNTHTAKSMYEMNVWGMFRVTQAFAPLVIAAKGTIINISSISPCVHTPWMGVYTGSKAAVTAITDTLRLELAPFGVKVVTVVTGAVNTNTLSNGEIAARARGEDGTPPMEPSVYAEKVVADILQGANWQIWRGGYASIVRFTSNWFPASISDLMSARGTGLDVITI</sequence>
<dbReference type="GO" id="GO:0006654">
    <property type="term" value="P:phosphatidic acid biosynthetic process"/>
    <property type="evidence" value="ECO:0007669"/>
    <property type="project" value="TreeGrafter"/>
</dbReference>
<dbReference type="GO" id="GO:0005783">
    <property type="term" value="C:endoplasmic reticulum"/>
    <property type="evidence" value="ECO:0007669"/>
    <property type="project" value="TreeGrafter"/>
</dbReference>
<dbReference type="InterPro" id="IPR002347">
    <property type="entry name" value="SDR_fam"/>
</dbReference>
<gene>
    <name evidence="5" type="ORF">JMJ35_003562</name>
</gene>
<dbReference type="GO" id="GO:0005811">
    <property type="term" value="C:lipid droplet"/>
    <property type="evidence" value="ECO:0007669"/>
    <property type="project" value="TreeGrafter"/>
</dbReference>
<keyword evidence="2" id="KW-0521">NADP</keyword>
<dbReference type="InterPro" id="IPR020904">
    <property type="entry name" value="Sc_DH/Rdtase_CS"/>
</dbReference>
<dbReference type="GO" id="GO:0019433">
    <property type="term" value="P:triglyceride catabolic process"/>
    <property type="evidence" value="ECO:0007669"/>
    <property type="project" value="TreeGrafter"/>
</dbReference>
<dbReference type="GO" id="GO:0004806">
    <property type="term" value="F:triacylglycerol lipase activity"/>
    <property type="evidence" value="ECO:0007669"/>
    <property type="project" value="TreeGrafter"/>
</dbReference>
<dbReference type="InterPro" id="IPR036291">
    <property type="entry name" value="NAD(P)-bd_dom_sf"/>
</dbReference>
<evidence type="ECO:0000256" key="2">
    <source>
        <dbReference type="ARBA" id="ARBA00022857"/>
    </source>
</evidence>